<keyword evidence="2 6" id="KW-0031">Aminopeptidase</keyword>
<feature type="binding site" evidence="6">
    <location>
        <position position="104"/>
    </location>
    <ligand>
        <name>a divalent metal cation</name>
        <dbReference type="ChEBI" id="CHEBI:60240"/>
        <label>1</label>
    </ligand>
</feature>
<dbReference type="InterPro" id="IPR036005">
    <property type="entry name" value="Creatinase/aminopeptidase-like"/>
</dbReference>
<feature type="binding site" evidence="6">
    <location>
        <position position="104"/>
    </location>
    <ligand>
        <name>a divalent metal cation</name>
        <dbReference type="ChEBI" id="CHEBI:60240"/>
        <label>2</label>
        <note>catalytic</note>
    </ligand>
</feature>
<feature type="binding site" evidence="6">
    <location>
        <position position="231"/>
    </location>
    <ligand>
        <name>a divalent metal cation</name>
        <dbReference type="ChEBI" id="CHEBI:60240"/>
        <label>2</label>
        <note>catalytic</note>
    </ligand>
</feature>
<dbReference type="GO" id="GO:0046872">
    <property type="term" value="F:metal ion binding"/>
    <property type="evidence" value="ECO:0007669"/>
    <property type="project" value="UniProtKB-UniRule"/>
</dbReference>
<feature type="binding site" evidence="6">
    <location>
        <position position="167"/>
    </location>
    <ligand>
        <name>a divalent metal cation</name>
        <dbReference type="ChEBI" id="CHEBI:60240"/>
        <label>2</label>
        <note>catalytic</note>
    </ligand>
</feature>
<dbReference type="EC" id="3.4.11.18" evidence="6 7"/>
<sequence>MILKTKEEIELIRQSGIILGKAHAEVAKLIRPGISTNELNKRAEEFIIDHKGKPSFKGYNGFPASLCISVNDKVVHGMPGTYELKDGDIVSIDCGVILNEYHSDSAYTYFVGDVHPDIQKLLSVTKESLELGIKQAITGARIGDIGYAIQAHVEKHGFTVVRELVGHGVGKFLHESPEVPNYGKRGQGMKLETGLVIAIEPMVNMGTKNIVQEKDGWTIRTADRKPSAHFEHTVAVNNGKADILTTFEYIEEVLKTKYGQTVIY</sequence>
<comment type="catalytic activity">
    <reaction evidence="6 7">
        <text>Release of N-terminal amino acids, preferentially methionine, from peptides and arylamides.</text>
        <dbReference type="EC" id="3.4.11.18"/>
    </reaction>
</comment>
<proteinExistence type="inferred from homology"/>
<keyword evidence="10" id="KW-1185">Reference proteome</keyword>
<evidence type="ECO:0000256" key="7">
    <source>
        <dbReference type="RuleBase" id="RU003653"/>
    </source>
</evidence>
<dbReference type="InterPro" id="IPR001714">
    <property type="entry name" value="Pept_M24_MAP"/>
</dbReference>
<evidence type="ECO:0000313" key="10">
    <source>
        <dbReference type="Proteomes" id="UP000480178"/>
    </source>
</evidence>
<dbReference type="PANTHER" id="PTHR43330">
    <property type="entry name" value="METHIONINE AMINOPEPTIDASE"/>
    <property type="match status" value="1"/>
</dbReference>
<protein>
    <recommendedName>
        <fullName evidence="6 7">Methionine aminopeptidase</fullName>
        <shortName evidence="6">MAP</shortName>
        <shortName evidence="6">MetAP</shortName>
        <ecNumber evidence="6 7">3.4.11.18</ecNumber>
    </recommendedName>
    <alternativeName>
        <fullName evidence="6">Peptidase M</fullName>
    </alternativeName>
</protein>
<dbReference type="HAMAP" id="MF_01974">
    <property type="entry name" value="MetAP_1"/>
    <property type="match status" value="1"/>
</dbReference>
<dbReference type="CDD" id="cd01086">
    <property type="entry name" value="MetAP1"/>
    <property type="match status" value="1"/>
</dbReference>
<keyword evidence="3 6" id="KW-0645">Protease</keyword>
<dbReference type="GO" id="GO:0004239">
    <property type="term" value="F:initiator methionyl aminopeptidase activity"/>
    <property type="evidence" value="ECO:0007669"/>
    <property type="project" value="UniProtKB-UniRule"/>
</dbReference>
<comment type="function">
    <text evidence="1 6">Removes the N-terminal methionine from nascent proteins. The N-terminal methionine is often cleaved when the second residue in the primary sequence is small and uncharged (Met-Ala-, Cys, Gly, Pro, Ser, Thr, or Val). Requires deformylation of the N(alpha)-formylated initiator methionine before it can be hydrolyzed.</text>
</comment>
<dbReference type="InterPro" id="IPR002467">
    <property type="entry name" value="Pept_M24A_MAP1"/>
</dbReference>
<dbReference type="GO" id="GO:0006508">
    <property type="term" value="P:proteolysis"/>
    <property type="evidence" value="ECO:0007669"/>
    <property type="project" value="UniProtKB-KW"/>
</dbReference>
<dbReference type="NCBIfam" id="TIGR00500">
    <property type="entry name" value="met_pdase_I"/>
    <property type="match status" value="1"/>
</dbReference>
<dbReference type="Proteomes" id="UP000480178">
    <property type="component" value="Chromosome"/>
</dbReference>
<organism evidence="9 10">
    <name type="scientific">Rhodocytophaga rosea</name>
    <dbReference type="NCBI Taxonomy" id="2704465"/>
    <lineage>
        <taxon>Bacteria</taxon>
        <taxon>Pseudomonadati</taxon>
        <taxon>Bacteroidota</taxon>
        <taxon>Cytophagia</taxon>
        <taxon>Cytophagales</taxon>
        <taxon>Rhodocytophagaceae</taxon>
        <taxon>Rhodocytophaga</taxon>
    </lineage>
</organism>
<dbReference type="PANTHER" id="PTHR43330:SF27">
    <property type="entry name" value="METHIONINE AMINOPEPTIDASE"/>
    <property type="match status" value="1"/>
</dbReference>
<evidence type="ECO:0000256" key="2">
    <source>
        <dbReference type="ARBA" id="ARBA00022438"/>
    </source>
</evidence>
<feature type="domain" description="Peptidase M24" evidence="8">
    <location>
        <begin position="10"/>
        <end position="237"/>
    </location>
</feature>
<dbReference type="EMBL" id="CP048222">
    <property type="protein sequence ID" value="QHT72122.1"/>
    <property type="molecule type" value="Genomic_DNA"/>
</dbReference>
<evidence type="ECO:0000256" key="5">
    <source>
        <dbReference type="ARBA" id="ARBA00022801"/>
    </source>
</evidence>
<feature type="binding site" evidence="6">
    <location>
        <position position="231"/>
    </location>
    <ligand>
        <name>a divalent metal cation</name>
        <dbReference type="ChEBI" id="CHEBI:60240"/>
        <label>1</label>
    </ligand>
</feature>
<dbReference type="PRINTS" id="PR00599">
    <property type="entry name" value="MAPEPTIDASE"/>
</dbReference>
<dbReference type="Pfam" id="PF00557">
    <property type="entry name" value="Peptidase_M24"/>
    <property type="match status" value="1"/>
</dbReference>
<dbReference type="GO" id="GO:0070006">
    <property type="term" value="F:metalloaminopeptidase activity"/>
    <property type="evidence" value="ECO:0007669"/>
    <property type="project" value="UniProtKB-UniRule"/>
</dbReference>
<feature type="binding site" evidence="6">
    <location>
        <position position="93"/>
    </location>
    <ligand>
        <name>a divalent metal cation</name>
        <dbReference type="ChEBI" id="CHEBI:60240"/>
        <label>1</label>
    </ligand>
</feature>
<dbReference type="AlphaFoldDB" id="A0A6C0GXF2"/>
<feature type="binding site" evidence="6">
    <location>
        <position position="76"/>
    </location>
    <ligand>
        <name>substrate</name>
    </ligand>
</feature>
<dbReference type="KEGG" id="rhoz:GXP67_21835"/>
<comment type="cofactor">
    <cofactor evidence="6">
        <name>Co(2+)</name>
        <dbReference type="ChEBI" id="CHEBI:48828"/>
    </cofactor>
    <cofactor evidence="6">
        <name>Zn(2+)</name>
        <dbReference type="ChEBI" id="CHEBI:29105"/>
    </cofactor>
    <cofactor evidence="6">
        <name>Mn(2+)</name>
        <dbReference type="ChEBI" id="CHEBI:29035"/>
    </cofactor>
    <cofactor evidence="6">
        <name>Fe(2+)</name>
        <dbReference type="ChEBI" id="CHEBI:29033"/>
    </cofactor>
    <text evidence="6">Binds 2 divalent metal cations per subunit. Has a high-affinity and a low affinity metal-binding site. The true nature of the physiological cofactor is under debate. The enzyme is active with cobalt, zinc, manganese or divalent iron ions. Most likely, methionine aminopeptidases function as mononuclear Fe(2+)-metalloproteases under physiological conditions, and the catalytically relevant metal-binding site has been assigned to the histidine-containing high-affinity site.</text>
</comment>
<dbReference type="SUPFAM" id="SSF55920">
    <property type="entry name" value="Creatinase/aminopeptidase"/>
    <property type="match status" value="1"/>
</dbReference>
<keyword evidence="5 6" id="KW-0378">Hydrolase</keyword>
<evidence type="ECO:0000256" key="1">
    <source>
        <dbReference type="ARBA" id="ARBA00002521"/>
    </source>
</evidence>
<gene>
    <name evidence="6 9" type="primary">map</name>
    <name evidence="9" type="ORF">GXP67_21835</name>
</gene>
<comment type="subunit">
    <text evidence="6">Monomer.</text>
</comment>
<evidence type="ECO:0000256" key="4">
    <source>
        <dbReference type="ARBA" id="ARBA00022723"/>
    </source>
</evidence>
<name>A0A6C0GXF2_9BACT</name>
<evidence type="ECO:0000259" key="8">
    <source>
        <dbReference type="Pfam" id="PF00557"/>
    </source>
</evidence>
<evidence type="ECO:0000256" key="3">
    <source>
        <dbReference type="ARBA" id="ARBA00022670"/>
    </source>
</evidence>
<feature type="binding site" evidence="6">
    <location>
        <position position="174"/>
    </location>
    <ligand>
        <name>substrate</name>
    </ligand>
</feature>
<dbReference type="InterPro" id="IPR000994">
    <property type="entry name" value="Pept_M24"/>
</dbReference>
<dbReference type="GO" id="GO:0005829">
    <property type="term" value="C:cytosol"/>
    <property type="evidence" value="ECO:0007669"/>
    <property type="project" value="TreeGrafter"/>
</dbReference>
<accession>A0A6C0GXF2</accession>
<evidence type="ECO:0000313" key="9">
    <source>
        <dbReference type="EMBL" id="QHT72122.1"/>
    </source>
</evidence>
<comment type="similarity">
    <text evidence="6">Belongs to the peptidase M24A family. Methionine aminopeptidase type 1 subfamily.</text>
</comment>
<keyword evidence="4 6" id="KW-0479">Metal-binding</keyword>
<feature type="binding site" evidence="6">
    <location>
        <position position="200"/>
    </location>
    <ligand>
        <name>a divalent metal cation</name>
        <dbReference type="ChEBI" id="CHEBI:60240"/>
        <label>2</label>
        <note>catalytic</note>
    </ligand>
</feature>
<evidence type="ECO:0000256" key="6">
    <source>
        <dbReference type="HAMAP-Rule" id="MF_01974"/>
    </source>
</evidence>
<reference evidence="9 10" key="1">
    <citation type="submission" date="2020-01" db="EMBL/GenBank/DDBJ databases">
        <authorList>
            <person name="Kim M.K."/>
        </authorList>
    </citation>
    <scope>NUCLEOTIDE SEQUENCE [LARGE SCALE GENOMIC DNA]</scope>
    <source>
        <strain evidence="9 10">172606-1</strain>
    </source>
</reference>
<dbReference type="Gene3D" id="3.90.230.10">
    <property type="entry name" value="Creatinase/methionine aminopeptidase superfamily"/>
    <property type="match status" value="1"/>
</dbReference>